<evidence type="ECO:0000313" key="1">
    <source>
        <dbReference type="EMBL" id="QKE90707.1"/>
    </source>
</evidence>
<sequence length="107" mass="10673">MFSTVAVMSAINQVPDANGLGVISIDQGVVRVLRATPAGGSDIILEHRLSIAGGKPVPRTEASSAPSEWLSFGFNCSGAVLAWVGVVGTTSLAPVTGGLGLVGTGIL</sequence>
<accession>A0A6M8HR06</accession>
<dbReference type="Proteomes" id="UP000500767">
    <property type="component" value="Chromosome"/>
</dbReference>
<reference evidence="1 2" key="1">
    <citation type="journal article" date="2014" name="World J. Microbiol. Biotechnol.">
        <title>Biodiversity and physiological characteristics of Antarctic and Arctic lichens-associated bacteria.</title>
        <authorList>
            <person name="Lee Y.M."/>
            <person name="Kim E.H."/>
            <person name="Lee H.K."/>
            <person name="Hong S.G."/>
        </authorList>
    </citation>
    <scope>NUCLEOTIDE SEQUENCE [LARGE SCALE GENOMIC DNA]</scope>
    <source>
        <strain evidence="1 2">PAMC 26569</strain>
    </source>
</reference>
<dbReference type="AlphaFoldDB" id="A0A6M8HR06"/>
<keyword evidence="2" id="KW-1185">Reference proteome</keyword>
<dbReference type="EMBL" id="CP053708">
    <property type="protein sequence ID" value="QKE90707.1"/>
    <property type="molecule type" value="Genomic_DNA"/>
</dbReference>
<proteinExistence type="predicted"/>
<name>A0A6M8HR06_9PROT</name>
<evidence type="ECO:0000313" key="2">
    <source>
        <dbReference type="Proteomes" id="UP000500767"/>
    </source>
</evidence>
<dbReference type="KEGG" id="lck:HN018_12255"/>
<organism evidence="1 2">
    <name type="scientific">Lichenicola cladoniae</name>
    <dbReference type="NCBI Taxonomy" id="1484109"/>
    <lineage>
        <taxon>Bacteria</taxon>
        <taxon>Pseudomonadati</taxon>
        <taxon>Pseudomonadota</taxon>
        <taxon>Alphaproteobacteria</taxon>
        <taxon>Acetobacterales</taxon>
        <taxon>Acetobacteraceae</taxon>
        <taxon>Lichenicola</taxon>
    </lineage>
</organism>
<protein>
    <submittedName>
        <fullName evidence="1">Uncharacterized protein</fullName>
    </submittedName>
</protein>
<gene>
    <name evidence="1" type="ORF">HN018_12255</name>
</gene>
<dbReference type="RefSeq" id="WP_172443478.1">
    <property type="nucleotide sequence ID" value="NZ_CP053708.1"/>
</dbReference>